<evidence type="ECO:0000313" key="1">
    <source>
        <dbReference type="EMBL" id="CZT03708.1"/>
    </source>
</evidence>
<accession>A0A1E1L298</accession>
<name>A0A1E1L298_9HELO</name>
<evidence type="ECO:0000313" key="2">
    <source>
        <dbReference type="Proteomes" id="UP000178912"/>
    </source>
</evidence>
<dbReference type="AlphaFoldDB" id="A0A1E1L298"/>
<proteinExistence type="predicted"/>
<reference evidence="2" key="1">
    <citation type="submission" date="2016-03" db="EMBL/GenBank/DDBJ databases">
        <authorList>
            <person name="Guldener U."/>
        </authorList>
    </citation>
    <scope>NUCLEOTIDE SEQUENCE [LARGE SCALE GENOMIC DNA]</scope>
    <source>
        <strain evidence="2">04CH-RAC-A.6.1</strain>
    </source>
</reference>
<gene>
    <name evidence="1" type="ORF">RAG0_10381</name>
</gene>
<protein>
    <submittedName>
        <fullName evidence="1">Uncharacterized protein</fullName>
    </submittedName>
</protein>
<keyword evidence="2" id="KW-1185">Reference proteome</keyword>
<dbReference type="EMBL" id="FJUX01000064">
    <property type="protein sequence ID" value="CZT03708.1"/>
    <property type="molecule type" value="Genomic_DNA"/>
</dbReference>
<dbReference type="Proteomes" id="UP000178912">
    <property type="component" value="Unassembled WGS sequence"/>
</dbReference>
<sequence length="82" mass="9265">MSSAYLHAVEVCFNGKIYRLAKSLHHVGNSSWEAREEAFRLLQTPLKTTESEAVLSEDDRYLAWDVQVSITAVWSCDFQASA</sequence>
<organism evidence="1 2">
    <name type="scientific">Rhynchosporium agropyri</name>
    <dbReference type="NCBI Taxonomy" id="914238"/>
    <lineage>
        <taxon>Eukaryota</taxon>
        <taxon>Fungi</taxon>
        <taxon>Dikarya</taxon>
        <taxon>Ascomycota</taxon>
        <taxon>Pezizomycotina</taxon>
        <taxon>Leotiomycetes</taxon>
        <taxon>Helotiales</taxon>
        <taxon>Ploettnerulaceae</taxon>
        <taxon>Rhynchosporium</taxon>
    </lineage>
</organism>